<dbReference type="Proteomes" id="UP001055811">
    <property type="component" value="Linkage Group LG04"/>
</dbReference>
<reference evidence="2" key="1">
    <citation type="journal article" date="2022" name="Mol. Ecol. Resour.">
        <title>The genomes of chicory, endive, great burdock and yacon provide insights into Asteraceae palaeo-polyploidization history and plant inulin production.</title>
        <authorList>
            <person name="Fan W."/>
            <person name="Wang S."/>
            <person name="Wang H."/>
            <person name="Wang A."/>
            <person name="Jiang F."/>
            <person name="Liu H."/>
            <person name="Zhao H."/>
            <person name="Xu D."/>
            <person name="Zhang Y."/>
        </authorList>
    </citation>
    <scope>NUCLEOTIDE SEQUENCE [LARGE SCALE GENOMIC DNA]</scope>
    <source>
        <strain evidence="2">cv. Punajuju</strain>
    </source>
</reference>
<reference evidence="1 2" key="2">
    <citation type="journal article" date="2022" name="Mol. Ecol. Resour.">
        <title>The genomes of chicory, endive, great burdock and yacon provide insights into Asteraceae paleo-polyploidization history and plant inulin production.</title>
        <authorList>
            <person name="Fan W."/>
            <person name="Wang S."/>
            <person name="Wang H."/>
            <person name="Wang A."/>
            <person name="Jiang F."/>
            <person name="Liu H."/>
            <person name="Zhao H."/>
            <person name="Xu D."/>
            <person name="Zhang Y."/>
        </authorList>
    </citation>
    <scope>NUCLEOTIDE SEQUENCE [LARGE SCALE GENOMIC DNA]</scope>
    <source>
        <strain evidence="2">cv. Punajuju</strain>
        <tissue evidence="1">Leaves</tissue>
    </source>
</reference>
<dbReference type="EMBL" id="CM042012">
    <property type="protein sequence ID" value="KAI3749644.1"/>
    <property type="molecule type" value="Genomic_DNA"/>
</dbReference>
<accession>A0ACB9DSL6</accession>
<organism evidence="1 2">
    <name type="scientific">Cichorium intybus</name>
    <name type="common">Chicory</name>
    <dbReference type="NCBI Taxonomy" id="13427"/>
    <lineage>
        <taxon>Eukaryota</taxon>
        <taxon>Viridiplantae</taxon>
        <taxon>Streptophyta</taxon>
        <taxon>Embryophyta</taxon>
        <taxon>Tracheophyta</taxon>
        <taxon>Spermatophyta</taxon>
        <taxon>Magnoliopsida</taxon>
        <taxon>eudicotyledons</taxon>
        <taxon>Gunneridae</taxon>
        <taxon>Pentapetalae</taxon>
        <taxon>asterids</taxon>
        <taxon>campanulids</taxon>
        <taxon>Asterales</taxon>
        <taxon>Asteraceae</taxon>
        <taxon>Cichorioideae</taxon>
        <taxon>Cichorieae</taxon>
        <taxon>Cichoriinae</taxon>
        <taxon>Cichorium</taxon>
    </lineage>
</organism>
<evidence type="ECO:0000313" key="2">
    <source>
        <dbReference type="Proteomes" id="UP001055811"/>
    </source>
</evidence>
<keyword evidence="2" id="KW-1185">Reference proteome</keyword>
<evidence type="ECO:0000313" key="1">
    <source>
        <dbReference type="EMBL" id="KAI3749644.1"/>
    </source>
</evidence>
<sequence length="356" mass="39307">MRLAGVDREKDGFLHARRKTWIAGERRGFCEKSLELQLFVMLLLLPLISSCGELNADKLALLDFAAAVPNGYNLKWNPNVTDVCKEWQRIPCCPNGTRIISVNFRQMNIRCPIPVNTLGRLDALEVLDLSSNELTGEIPSEIASLSALRILDLSGNKLGGIPLFLSSSTVEKVDLSFNKLSGFIPELILPNLKSFKIKSNLWLVGAIPHFMSELPASSFEGDHFLCGDPLLGCWPSSLIVLLICLIILVIFYAINMAFVRPSGDGVAYFYGSFHQAHVDRLLSPNPLTPVLGVGSLGNAYLISLGGDISQVVKRLDEASNLAPDYKKKMQIIRSIAMSERFRRGTWRQTGENGKSC</sequence>
<gene>
    <name evidence="1" type="ORF">L2E82_20260</name>
</gene>
<comment type="caution">
    <text evidence="1">The sequence shown here is derived from an EMBL/GenBank/DDBJ whole genome shotgun (WGS) entry which is preliminary data.</text>
</comment>
<proteinExistence type="predicted"/>
<name>A0ACB9DSL6_CICIN</name>
<protein>
    <submittedName>
        <fullName evidence="1">Uncharacterized protein</fullName>
    </submittedName>
</protein>